<dbReference type="InterPro" id="IPR011701">
    <property type="entry name" value="MFS"/>
</dbReference>
<dbReference type="STRING" id="1148.gene:10499475"/>
<dbReference type="Gene3D" id="1.20.1250.20">
    <property type="entry name" value="MFS general substrate transporter like domains"/>
    <property type="match status" value="2"/>
</dbReference>
<reference evidence="8 9" key="1">
    <citation type="journal article" date="1995" name="DNA Res.">
        <title>Sequence analysis of the genome of the unicellular cyanobacterium Synechocystis sp. strain PCC6803. I. Sequence features in the 1 Mb region from map positions 64% to 92% of the genome.</title>
        <authorList>
            <person name="Kaneko T."/>
            <person name="Tanaka A."/>
            <person name="Sato S."/>
            <person name="Kotani H."/>
            <person name="Sazuka T."/>
            <person name="Miyajima N."/>
            <person name="Sugiura M."/>
            <person name="Tabata S."/>
        </authorList>
    </citation>
    <scope>NUCLEOTIDE SEQUENCE [LARGE SCALE GENOMIC DNA]</scope>
    <source>
        <strain evidence="9">ATCC 27184 / PCC 6803 / Kazusa</strain>
    </source>
</reference>
<feature type="transmembrane region" description="Helical" evidence="7">
    <location>
        <begin position="275"/>
        <end position="298"/>
    </location>
</feature>
<dbReference type="GO" id="GO:0045332">
    <property type="term" value="P:phospholipid translocation"/>
    <property type="evidence" value="ECO:0000318"/>
    <property type="project" value="GO_Central"/>
</dbReference>
<dbReference type="CDD" id="cd06173">
    <property type="entry name" value="MFS_MefA_like"/>
    <property type="match status" value="1"/>
</dbReference>
<feature type="transmembrane region" description="Helical" evidence="7">
    <location>
        <begin position="21"/>
        <end position="47"/>
    </location>
</feature>
<gene>
    <name evidence="8" type="ordered locus">slr1935</name>
</gene>
<sequence>MESKLLSANQGFGPVLRNSRFLFLWVGQIFSQLADKFYLVLMIALIANHYQGENQSISGWVSAIMIANTIPAVLFGSLAGVYVDRWQKKQVLVVTNFCRGILILLLPFLLWFGDRQNINLPVGWLPSFLRRWQTEEHQYFALPLGFAILLVVTFAVSTLTQFFAPAEQSATPLVVRRRNLLAANSLTTLTMMGVLIVGFAIGEPLLSLADSLFPRAGDLGPVLVVASCYLMAGIVLLMLKTGEKQADPDLVHPHVLSDIQDGIRYLQENHRVRNALIQLLILFSIFAALSVLAVSMAAQLPGLKASQFGFLLAFGGLGMAIGALSIGYIGQRFSPTELALWGSLGMGVCLTGLALFDHSLVLTFIAITIMGFFAAMVGVPMQTLMQVETDPEFHGKVFGLENNVNNIALSLPLALAGVAESLFGLTPVLLFLAAAAIAGGILSWYINENSPSVAPRKEKGSSSSS</sequence>
<keyword evidence="2" id="KW-0813">Transport</keyword>
<evidence type="ECO:0000256" key="6">
    <source>
        <dbReference type="ARBA" id="ARBA00023136"/>
    </source>
</evidence>
<feature type="transmembrane region" description="Helical" evidence="7">
    <location>
        <begin position="429"/>
        <end position="447"/>
    </location>
</feature>
<feature type="transmembrane region" description="Helical" evidence="7">
    <location>
        <begin position="59"/>
        <end position="79"/>
    </location>
</feature>
<feature type="transmembrane region" description="Helical" evidence="7">
    <location>
        <begin position="310"/>
        <end position="329"/>
    </location>
</feature>
<evidence type="ECO:0000256" key="1">
    <source>
        <dbReference type="ARBA" id="ARBA00004651"/>
    </source>
</evidence>
<keyword evidence="9" id="KW-1185">Reference proteome</keyword>
<feature type="transmembrane region" description="Helical" evidence="7">
    <location>
        <begin position="221"/>
        <end position="239"/>
    </location>
</feature>
<dbReference type="GO" id="GO:0022857">
    <property type="term" value="F:transmembrane transporter activity"/>
    <property type="evidence" value="ECO:0007669"/>
    <property type="project" value="InterPro"/>
</dbReference>
<feature type="transmembrane region" description="Helical" evidence="7">
    <location>
        <begin position="338"/>
        <end position="356"/>
    </location>
</feature>
<feature type="transmembrane region" description="Helical" evidence="7">
    <location>
        <begin position="362"/>
        <end position="384"/>
    </location>
</feature>
<keyword evidence="5 7" id="KW-1133">Transmembrane helix</keyword>
<evidence type="ECO:0000313" key="8">
    <source>
        <dbReference type="EMBL" id="BAA18593.1"/>
    </source>
</evidence>
<name>P74491_SYNY3</name>
<evidence type="ECO:0000256" key="3">
    <source>
        <dbReference type="ARBA" id="ARBA00022475"/>
    </source>
</evidence>
<feature type="transmembrane region" description="Helical" evidence="7">
    <location>
        <begin position="91"/>
        <end position="112"/>
    </location>
</feature>
<accession>P74491</accession>
<protein>
    <submittedName>
        <fullName evidence="8">Slr1935 protein</fullName>
    </submittedName>
</protein>
<reference evidence="8 9" key="2">
    <citation type="journal article" date="1996" name="DNA Res.">
        <title>Sequence analysis of the genome of the unicellular cyanobacterium Synechocystis sp. strain PCC6803. II. Sequence determination of the entire genome and assignment of potential protein-coding regions.</title>
        <authorList>
            <person name="Kaneko T."/>
            <person name="Sato S."/>
            <person name="Kotani H."/>
            <person name="Tanaka A."/>
            <person name="Asamizu E."/>
            <person name="Nakamura Y."/>
            <person name="Miyajima N."/>
            <person name="Hirosawa M."/>
            <person name="Sugiura M."/>
            <person name="Sasamoto S."/>
            <person name="Kimura T."/>
            <person name="Hosouchi T."/>
            <person name="Matsuno A."/>
            <person name="Muraki A."/>
            <person name="Nakazaki N."/>
            <person name="Naruo K."/>
            <person name="Okumura S."/>
            <person name="Shimpo S."/>
            <person name="Takeuchi C."/>
            <person name="Wada T."/>
            <person name="Watanabe A."/>
            <person name="Yamada M."/>
            <person name="Yasuda M."/>
            <person name="Tabata S."/>
        </authorList>
    </citation>
    <scope>NUCLEOTIDE SEQUENCE [LARGE SCALE GENOMIC DNA]</scope>
    <source>
        <strain evidence="9">ATCC 27184 / PCC 6803 / Kazusa</strain>
    </source>
</reference>
<feature type="transmembrane region" description="Helical" evidence="7">
    <location>
        <begin position="139"/>
        <end position="159"/>
    </location>
</feature>
<keyword evidence="4 7" id="KW-0812">Transmembrane</keyword>
<dbReference type="PANTHER" id="PTHR43266:SF2">
    <property type="entry name" value="MAJOR FACILITATOR SUPERFAMILY (MFS) PROFILE DOMAIN-CONTAINING PROTEIN"/>
    <property type="match status" value="1"/>
</dbReference>
<dbReference type="PIR" id="S76464">
    <property type="entry name" value="S76464"/>
</dbReference>
<dbReference type="eggNOG" id="COG2814">
    <property type="taxonomic scope" value="Bacteria"/>
</dbReference>
<dbReference type="SUPFAM" id="SSF103473">
    <property type="entry name" value="MFS general substrate transporter"/>
    <property type="match status" value="1"/>
</dbReference>
<dbReference type="InterPro" id="IPR036259">
    <property type="entry name" value="MFS_trans_sf"/>
</dbReference>
<evidence type="ECO:0000256" key="4">
    <source>
        <dbReference type="ARBA" id="ARBA00022692"/>
    </source>
</evidence>
<dbReference type="InParanoid" id="P74491"/>
<dbReference type="PhylomeDB" id="P74491"/>
<evidence type="ECO:0000256" key="5">
    <source>
        <dbReference type="ARBA" id="ARBA00022989"/>
    </source>
</evidence>
<dbReference type="Pfam" id="PF07690">
    <property type="entry name" value="MFS_1"/>
    <property type="match status" value="1"/>
</dbReference>
<organism evidence="8 9">
    <name type="scientific">Synechocystis sp. (strain ATCC 27184 / PCC 6803 / Kazusa)</name>
    <dbReference type="NCBI Taxonomy" id="1111708"/>
    <lineage>
        <taxon>Bacteria</taxon>
        <taxon>Bacillati</taxon>
        <taxon>Cyanobacteriota</taxon>
        <taxon>Cyanophyceae</taxon>
        <taxon>Synechococcales</taxon>
        <taxon>Merismopediaceae</taxon>
        <taxon>Synechocystis</taxon>
    </lineage>
</organism>
<keyword evidence="6 7" id="KW-0472">Membrane</keyword>
<feature type="transmembrane region" description="Helical" evidence="7">
    <location>
        <begin position="180"/>
        <end position="201"/>
    </location>
</feature>
<evidence type="ECO:0000256" key="7">
    <source>
        <dbReference type="SAM" id="Phobius"/>
    </source>
</evidence>
<dbReference type="EnsemblBacteria" id="BAA18593">
    <property type="protein sequence ID" value="BAA18593"/>
    <property type="gene ID" value="BAA18593"/>
</dbReference>
<comment type="subcellular location">
    <subcellularLocation>
        <location evidence="1">Cell membrane</location>
        <topology evidence="1">Multi-pass membrane protein</topology>
    </subcellularLocation>
</comment>
<evidence type="ECO:0000256" key="2">
    <source>
        <dbReference type="ARBA" id="ARBA00022448"/>
    </source>
</evidence>
<proteinExistence type="predicted"/>
<dbReference type="Proteomes" id="UP000001425">
    <property type="component" value="Chromosome"/>
</dbReference>
<dbReference type="PANTHER" id="PTHR43266">
    <property type="entry name" value="MACROLIDE-EFFLUX PROTEIN"/>
    <property type="match status" value="1"/>
</dbReference>
<dbReference type="GO" id="GO:0005886">
    <property type="term" value="C:plasma membrane"/>
    <property type="evidence" value="ECO:0000318"/>
    <property type="project" value="GO_Central"/>
</dbReference>
<dbReference type="EMBL" id="BA000022">
    <property type="protein sequence ID" value="BAA18593.1"/>
    <property type="molecule type" value="Genomic_DNA"/>
</dbReference>
<dbReference type="AlphaFoldDB" id="P74491"/>
<dbReference type="KEGG" id="syn:slr1935"/>
<dbReference type="PaxDb" id="1148-1653681"/>
<keyword evidence="3" id="KW-1003">Cell membrane</keyword>
<evidence type="ECO:0000313" key="9">
    <source>
        <dbReference type="Proteomes" id="UP000001425"/>
    </source>
</evidence>